<keyword evidence="7" id="KW-1185">Reference proteome</keyword>
<keyword evidence="1" id="KW-0677">Repeat</keyword>
<accession>A0A975Y4R3</accession>
<dbReference type="Pfam" id="PF13432">
    <property type="entry name" value="TPR_16"/>
    <property type="match status" value="3"/>
</dbReference>
<evidence type="ECO:0000259" key="5">
    <source>
        <dbReference type="Pfam" id="PF12770"/>
    </source>
</evidence>
<keyword evidence="2 3" id="KW-0802">TPR repeat</keyword>
<evidence type="ECO:0000256" key="1">
    <source>
        <dbReference type="ARBA" id="ARBA00022737"/>
    </source>
</evidence>
<feature type="repeat" description="TPR" evidence="3">
    <location>
        <begin position="356"/>
        <end position="389"/>
    </location>
</feature>
<feature type="repeat" description="TPR" evidence="3">
    <location>
        <begin position="390"/>
        <end position="423"/>
    </location>
</feature>
<sequence length="1207" mass="136477">MWQMFRWLSQWLNSVLQYLPHSLPLKDIKTGREENLVDSLPELTNADLEFLFTELLEGVQQARGQQWAVNYLQRMQPRISEERWLDWLLMFGERLLASPAPNHHLAGKMIKLGELGVGRVGDLAFDIGIRLLRRDFVQDTANSRVVVAVPPATTVATTPVVDASLDSPGQQLIRELGEQLWEYDGPDAPNVASVTSPVAEEYQFTTNFHIQTPAPTESDNNEVFIYEYAVDPEAGVVFEYTEPARTATSEPVEDNSLYSPSTDLHSSRANLEPDTIAQTLDNLASRLEENTNLVQQIASELALTRQGLIEPAKAQITLMNQAQVFFYEGLKQAKIGDLEGALACYGQATRLQPDAYEYWFNQGLILFHLHRFDEALAAYDRTLELKPDFYTAWYNRGGILGEMGDFEGAIASFDQAINVKPDDSGAWSSKGLALLRLGLIWEAVASYDQALQLQPEDQEIWYYRGVALAVGEQYEDAIASYDQALEIQPDYDEVWIDRGVVLFNLKRWSQAIESWDKALANQPELYLAWFNRGVALDNLGNQGEAIASYQKAIAIKSDFHLAWYNQAVALFHLERFTEAIACYDSALSIKLDYWEAWIGRGTAAGHLGHEHNSLSLTSAIATTNPALNVGGYEGKIASYQEGLKHLRPDTHPEGWGRLHIVIGNTDYEQGKKEDLPRLYWQNAVLAYQQALFTLTPTDFPELHLEVLQSLTKVLISLGEISVAQASQVQAVEVLQELLNQAVRSDESKKQLALRFAGLGQLAVDLAVDAGDFVEAWEIAEQGKNDCLQWLLFGWSDYVHSTKYKSVQKLLNPSTAIVFWHLSPAALHTFIIKDQAPSPILVFTPIQDVQAIPEGVQRLIEFENWLADWQGMYYDYCQNHQDAENQHHPWRGEMEQKLLHLRSILNISTIVQELEGINNLILVPHRDLAKLPLQALFSLSSAATSNNYTISYLPSTHLGITSKIDILSDWQNQKLLIVEQSSLAGESELNPLQFSIEIIGNLFTNKYRLPGYQINKNYLDSWIVNGYNILHLSSHAQNNLNQLDQSQIILSNEERLNLTEIVQQSLFNLNLVTLADCATVYQSNQHINSEYLGLETSFMNAGVPYVLTTIWDVESTAQALVMIEFYRQLQLQQSPVIALATVTNWLKEITNKELTQWYEHLLNNLPGEEFKVRNYLATQLYQTSKLPADQKLYDHPYYWAGFILLGKP</sequence>
<dbReference type="PROSITE" id="PS50005">
    <property type="entry name" value="TPR"/>
    <property type="match status" value="7"/>
</dbReference>
<dbReference type="InterPro" id="IPR024983">
    <property type="entry name" value="CHAT_dom"/>
</dbReference>
<evidence type="ECO:0000256" key="4">
    <source>
        <dbReference type="SAM" id="MobiDB-lite"/>
    </source>
</evidence>
<dbReference type="PANTHER" id="PTHR44943:SF8">
    <property type="entry name" value="TPR REPEAT-CONTAINING PROTEIN MJ0263"/>
    <property type="match status" value="1"/>
</dbReference>
<feature type="repeat" description="TPR" evidence="3">
    <location>
        <begin position="458"/>
        <end position="491"/>
    </location>
</feature>
<feature type="region of interest" description="Disordered" evidence="4">
    <location>
        <begin position="246"/>
        <end position="271"/>
    </location>
</feature>
<evidence type="ECO:0000313" key="6">
    <source>
        <dbReference type="EMBL" id="QXE23444.1"/>
    </source>
</evidence>
<dbReference type="InterPro" id="IPR051685">
    <property type="entry name" value="Ycf3/AcsC/BcsC/TPR_MFPF"/>
</dbReference>
<name>A0A975Y4R3_9NOST</name>
<dbReference type="Pfam" id="PF13181">
    <property type="entry name" value="TPR_8"/>
    <property type="match status" value="2"/>
</dbReference>
<evidence type="ECO:0000313" key="7">
    <source>
        <dbReference type="Proteomes" id="UP000683511"/>
    </source>
</evidence>
<feature type="repeat" description="TPR" evidence="3">
    <location>
        <begin position="526"/>
        <end position="559"/>
    </location>
</feature>
<dbReference type="AlphaFoldDB" id="A0A975Y4R3"/>
<evidence type="ECO:0000256" key="2">
    <source>
        <dbReference type="ARBA" id="ARBA00022803"/>
    </source>
</evidence>
<gene>
    <name evidence="6" type="ORF">B6N60_02134</name>
</gene>
<dbReference type="SMART" id="SM00028">
    <property type="entry name" value="TPR"/>
    <property type="match status" value="8"/>
</dbReference>
<dbReference type="Proteomes" id="UP000683511">
    <property type="component" value="Chromosome"/>
</dbReference>
<dbReference type="KEGG" id="rsin:B6N60_02134"/>
<dbReference type="PROSITE" id="PS50293">
    <property type="entry name" value="TPR_REGION"/>
    <property type="match status" value="2"/>
</dbReference>
<feature type="repeat" description="TPR" evidence="3">
    <location>
        <begin position="492"/>
        <end position="525"/>
    </location>
</feature>
<reference evidence="6" key="1">
    <citation type="submission" date="2017-04" db="EMBL/GenBank/DDBJ databases">
        <title>Genome deletions in a multicellular cyanobacterial endosymbiont for morphological adaptation in marine diatoms.</title>
        <authorList>
            <person name="Wang Y."/>
            <person name="Gao H."/>
            <person name="Li R."/>
            <person name="Xu X."/>
        </authorList>
    </citation>
    <scope>NUCLEOTIDE SEQUENCE</scope>
    <source>
        <strain evidence="6">FACHB 800</strain>
    </source>
</reference>
<feature type="domain" description="CHAT" evidence="5">
    <location>
        <begin position="909"/>
        <end position="1205"/>
    </location>
</feature>
<dbReference type="InterPro" id="IPR011990">
    <property type="entry name" value="TPR-like_helical_dom_sf"/>
</dbReference>
<organism evidence="6 7">
    <name type="scientific">Richelia sinica FACHB-800</name>
    <dbReference type="NCBI Taxonomy" id="1357546"/>
    <lineage>
        <taxon>Bacteria</taxon>
        <taxon>Bacillati</taxon>
        <taxon>Cyanobacteriota</taxon>
        <taxon>Cyanophyceae</taxon>
        <taxon>Nostocales</taxon>
        <taxon>Nostocaceae</taxon>
        <taxon>Richelia</taxon>
    </lineage>
</organism>
<dbReference type="PANTHER" id="PTHR44943">
    <property type="entry name" value="CELLULOSE SYNTHASE OPERON PROTEIN C"/>
    <property type="match status" value="1"/>
</dbReference>
<proteinExistence type="predicted"/>
<dbReference type="SUPFAM" id="SSF48452">
    <property type="entry name" value="TPR-like"/>
    <property type="match status" value="2"/>
</dbReference>
<dbReference type="InterPro" id="IPR019734">
    <property type="entry name" value="TPR_rpt"/>
</dbReference>
<feature type="compositionally biased region" description="Polar residues" evidence="4">
    <location>
        <begin position="256"/>
        <end position="269"/>
    </location>
</feature>
<evidence type="ECO:0000256" key="3">
    <source>
        <dbReference type="PROSITE-ProRule" id="PRU00339"/>
    </source>
</evidence>
<dbReference type="Pfam" id="PF12770">
    <property type="entry name" value="CHAT"/>
    <property type="match status" value="1"/>
</dbReference>
<dbReference type="Gene3D" id="1.25.40.10">
    <property type="entry name" value="Tetratricopeptide repeat domain"/>
    <property type="match status" value="4"/>
</dbReference>
<feature type="repeat" description="TPR" evidence="3">
    <location>
        <begin position="424"/>
        <end position="457"/>
    </location>
</feature>
<dbReference type="EMBL" id="CP021056">
    <property type="protein sequence ID" value="QXE23444.1"/>
    <property type="molecule type" value="Genomic_DNA"/>
</dbReference>
<dbReference type="RefSeq" id="WP_190607808.1">
    <property type="nucleotide sequence ID" value="NZ_CP021056.1"/>
</dbReference>
<protein>
    <submittedName>
        <fullName evidence="6">TPR repeat-containing protein</fullName>
    </submittedName>
</protein>
<feature type="repeat" description="TPR" evidence="3">
    <location>
        <begin position="322"/>
        <end position="355"/>
    </location>
</feature>